<dbReference type="GO" id="GO:0005524">
    <property type="term" value="F:ATP binding"/>
    <property type="evidence" value="ECO:0007669"/>
    <property type="project" value="UniProtKB-KW"/>
</dbReference>
<evidence type="ECO:0000256" key="1">
    <source>
        <dbReference type="ARBA" id="ARBA00002324"/>
    </source>
</evidence>
<dbReference type="OrthoDB" id="5295945at2"/>
<evidence type="ECO:0000256" key="8">
    <source>
        <dbReference type="ARBA" id="ARBA00022840"/>
    </source>
</evidence>
<dbReference type="AlphaFoldDB" id="A0A3D8P570"/>
<keyword evidence="5 11" id="KW-0808">Transferase</keyword>
<dbReference type="Gene3D" id="3.40.50.620">
    <property type="entry name" value="HUPs"/>
    <property type="match status" value="1"/>
</dbReference>
<comment type="catalytic activity">
    <reaction evidence="10 11">
        <text>nicotinate beta-D-ribonucleotide + ATP + H(+) = deamido-NAD(+) + diphosphate</text>
        <dbReference type="Rhea" id="RHEA:22860"/>
        <dbReference type="ChEBI" id="CHEBI:15378"/>
        <dbReference type="ChEBI" id="CHEBI:30616"/>
        <dbReference type="ChEBI" id="CHEBI:33019"/>
        <dbReference type="ChEBI" id="CHEBI:57502"/>
        <dbReference type="ChEBI" id="CHEBI:58437"/>
        <dbReference type="EC" id="2.7.7.18"/>
    </reaction>
</comment>
<comment type="pathway">
    <text evidence="2 11">Cofactor biosynthesis; NAD(+) biosynthesis; deamido-NAD(+) from nicotinate D-ribonucleotide: step 1/1.</text>
</comment>
<name>A0A3D8P570_9THEO</name>
<reference evidence="13 14" key="1">
    <citation type="submission" date="2018-08" db="EMBL/GenBank/DDBJ databases">
        <title>Form III RuBisCO-mediated autotrophy in Thermodesulfobium bacteria.</title>
        <authorList>
            <person name="Toshchakov S.V."/>
            <person name="Kublanov I.V."/>
            <person name="Frolov E."/>
            <person name="Bonch-Osmolovskaya E.A."/>
            <person name="Tourova T.P."/>
            <person name="Chernych N.A."/>
            <person name="Lebedinsky A.V."/>
        </authorList>
    </citation>
    <scope>NUCLEOTIDE SEQUENCE [LARGE SCALE GENOMIC DNA]</scope>
    <source>
        <strain evidence="13 14">SR</strain>
    </source>
</reference>
<evidence type="ECO:0000256" key="6">
    <source>
        <dbReference type="ARBA" id="ARBA00022695"/>
    </source>
</evidence>
<keyword evidence="8 11" id="KW-0067">ATP-binding</keyword>
<evidence type="ECO:0000256" key="10">
    <source>
        <dbReference type="ARBA" id="ARBA00048721"/>
    </source>
</evidence>
<evidence type="ECO:0000256" key="7">
    <source>
        <dbReference type="ARBA" id="ARBA00022741"/>
    </source>
</evidence>
<evidence type="ECO:0000313" key="14">
    <source>
        <dbReference type="Proteomes" id="UP000256329"/>
    </source>
</evidence>
<dbReference type="SUPFAM" id="SSF52374">
    <property type="entry name" value="Nucleotidylyl transferase"/>
    <property type="match status" value="1"/>
</dbReference>
<dbReference type="RefSeq" id="WP_115792105.1">
    <property type="nucleotide sequence ID" value="NZ_QSLN01000002.1"/>
</dbReference>
<protein>
    <recommendedName>
        <fullName evidence="11">Probable nicotinate-nucleotide adenylyltransferase</fullName>
        <ecNumber evidence="11">2.7.7.18</ecNumber>
    </recommendedName>
    <alternativeName>
        <fullName evidence="11">Deamido-NAD(+) diphosphorylase</fullName>
    </alternativeName>
    <alternativeName>
        <fullName evidence="11">Deamido-NAD(+) pyrophosphorylase</fullName>
    </alternativeName>
    <alternativeName>
        <fullName evidence="11">Nicotinate mononucleotide adenylyltransferase</fullName>
        <shortName evidence="11">NaMN adenylyltransferase</shortName>
    </alternativeName>
</protein>
<evidence type="ECO:0000313" key="13">
    <source>
        <dbReference type="EMBL" id="RDV84366.1"/>
    </source>
</evidence>
<keyword evidence="7 11" id="KW-0547">Nucleotide-binding</keyword>
<dbReference type="Pfam" id="PF01467">
    <property type="entry name" value="CTP_transf_like"/>
    <property type="match status" value="1"/>
</dbReference>
<dbReference type="InterPro" id="IPR004821">
    <property type="entry name" value="Cyt_trans-like"/>
</dbReference>
<dbReference type="NCBIfam" id="TIGR00482">
    <property type="entry name" value="nicotinate (nicotinamide) nucleotide adenylyltransferase"/>
    <property type="match status" value="1"/>
</dbReference>
<dbReference type="EC" id="2.7.7.18" evidence="11"/>
<dbReference type="InterPro" id="IPR014729">
    <property type="entry name" value="Rossmann-like_a/b/a_fold"/>
</dbReference>
<evidence type="ECO:0000256" key="5">
    <source>
        <dbReference type="ARBA" id="ARBA00022679"/>
    </source>
</evidence>
<dbReference type="GO" id="GO:0009435">
    <property type="term" value="P:NAD+ biosynthetic process"/>
    <property type="evidence" value="ECO:0007669"/>
    <property type="project" value="UniProtKB-UniRule"/>
</dbReference>
<evidence type="ECO:0000256" key="9">
    <source>
        <dbReference type="ARBA" id="ARBA00023027"/>
    </source>
</evidence>
<dbReference type="EMBL" id="QSLN01000002">
    <property type="protein sequence ID" value="RDV84366.1"/>
    <property type="molecule type" value="Genomic_DNA"/>
</dbReference>
<dbReference type="HAMAP" id="MF_00244">
    <property type="entry name" value="NaMN_adenylyltr"/>
    <property type="match status" value="1"/>
</dbReference>
<organism evidence="13 14">
    <name type="scientific">Ammonifex thiophilus</name>
    <dbReference type="NCBI Taxonomy" id="444093"/>
    <lineage>
        <taxon>Bacteria</taxon>
        <taxon>Bacillati</taxon>
        <taxon>Bacillota</taxon>
        <taxon>Clostridia</taxon>
        <taxon>Thermoanaerobacterales</taxon>
        <taxon>Thermoanaerobacteraceae</taxon>
        <taxon>Ammonifex</taxon>
    </lineage>
</organism>
<accession>A0A3D8P570</accession>
<dbReference type="PANTHER" id="PTHR39321:SF3">
    <property type="entry name" value="PHOSPHOPANTETHEINE ADENYLYLTRANSFERASE"/>
    <property type="match status" value="1"/>
</dbReference>
<sequence>MRLGLLGGTFDPIHFGHLAIAEAVRYEMRLDKVYFIPSGQPPHKRRRVTPAEHRLAMVRLAVASNPYFEVSTVEIERPGPSYTVDTVKEFRRLFPQAEVFFILGMDALAEFLTWHRVGELLTLCHFVVATRPGYPSAVKGGRGRRVTVLPVPGVAVSSTEIRERVRAGKPIKYLLPEAVEEYIYAHGLYR</sequence>
<keyword evidence="4 11" id="KW-0662">Pyridine nucleotide biosynthesis</keyword>
<keyword evidence="9 11" id="KW-0520">NAD</keyword>
<dbReference type="UniPathway" id="UPA00253">
    <property type="reaction ID" value="UER00332"/>
</dbReference>
<keyword evidence="6 11" id="KW-0548">Nucleotidyltransferase</keyword>
<evidence type="ECO:0000256" key="4">
    <source>
        <dbReference type="ARBA" id="ARBA00022642"/>
    </source>
</evidence>
<feature type="domain" description="Cytidyltransferase-like" evidence="12">
    <location>
        <begin position="5"/>
        <end position="164"/>
    </location>
</feature>
<dbReference type="NCBIfam" id="NF000840">
    <property type="entry name" value="PRK00071.1-3"/>
    <property type="match status" value="1"/>
</dbReference>
<dbReference type="GO" id="GO:0004515">
    <property type="term" value="F:nicotinate-nucleotide adenylyltransferase activity"/>
    <property type="evidence" value="ECO:0007669"/>
    <property type="project" value="UniProtKB-UniRule"/>
</dbReference>
<dbReference type="Proteomes" id="UP000256329">
    <property type="component" value="Unassembled WGS sequence"/>
</dbReference>
<evidence type="ECO:0000259" key="12">
    <source>
        <dbReference type="Pfam" id="PF01467"/>
    </source>
</evidence>
<dbReference type="CDD" id="cd02165">
    <property type="entry name" value="NMNAT"/>
    <property type="match status" value="1"/>
</dbReference>
<dbReference type="FunFam" id="3.40.50.620:FF:000039">
    <property type="entry name" value="Probable nicotinate-nucleotide adenylyltransferase"/>
    <property type="match status" value="1"/>
</dbReference>
<gene>
    <name evidence="11" type="primary">nadD</name>
    <name evidence="13" type="ORF">DXX99_03090</name>
</gene>
<dbReference type="NCBIfam" id="TIGR00125">
    <property type="entry name" value="cyt_tran_rel"/>
    <property type="match status" value="1"/>
</dbReference>
<proteinExistence type="inferred from homology"/>
<comment type="similarity">
    <text evidence="3 11">Belongs to the NadD family.</text>
</comment>
<evidence type="ECO:0000256" key="3">
    <source>
        <dbReference type="ARBA" id="ARBA00009014"/>
    </source>
</evidence>
<evidence type="ECO:0000256" key="11">
    <source>
        <dbReference type="HAMAP-Rule" id="MF_00244"/>
    </source>
</evidence>
<comment type="function">
    <text evidence="1 11">Catalyzes the reversible adenylation of nicotinate mononucleotide (NaMN) to nicotinic acid adenine dinucleotide (NaAD).</text>
</comment>
<evidence type="ECO:0000256" key="2">
    <source>
        <dbReference type="ARBA" id="ARBA00005019"/>
    </source>
</evidence>
<dbReference type="PANTHER" id="PTHR39321">
    <property type="entry name" value="NICOTINATE-NUCLEOTIDE ADENYLYLTRANSFERASE-RELATED"/>
    <property type="match status" value="1"/>
</dbReference>
<keyword evidence="14" id="KW-1185">Reference proteome</keyword>
<comment type="caution">
    <text evidence="13">The sequence shown here is derived from an EMBL/GenBank/DDBJ whole genome shotgun (WGS) entry which is preliminary data.</text>
</comment>
<dbReference type="InterPro" id="IPR005248">
    <property type="entry name" value="NadD/NMNAT"/>
</dbReference>